<dbReference type="Gene3D" id="1.25.40.80">
    <property type="match status" value="1"/>
</dbReference>
<sequence>MNKLFDTISNRLSKTEFTTIRLILGDQLNAEHSWFNTKDPETLYLIAELHQEQHYVKHHVQKISAFFKSMENFAQALNQAGHQVLHLTLDDTEGVATLNELLLALATRFKSTQIHYQRPDEFRLTQHFDALQQTLSTQTGQQIVLTCFDSEHFILPIEDIPQYFKKGKHVRMENFYRAMRKRFNVLMEGDHPVGGQWNFDADNRNHFKKADLLVIPEPLIFANDVKEVIERIKRHNIPTMGHTETELLWPCSRAQARQLLEYFCQTCLPNFGRFQDAMTEHSAYAWSLYHSRLSFALNAKMIHPLDVIDAAIEQFHQAEGEINIAQIEGFIRQILGWREYVRGMYWINMPDLSTLNALQAERPLPRWFWDGNTKMNCLSKAISQSLDYAYAHHIQRLMITGNFALLTGLNPDEVDEWYLGIYIDAIEWVEMPNTRGMALSADGGLIATKPYAASGNYINKMSDHCKSCHYSVKEKTGESACPFNSLYWNFLDQHKSYFQQNPRMAFPYKTWQRMDAVQQADILQHATKLLGNLDAL</sequence>
<proteinExistence type="predicted"/>
<dbReference type="Proteomes" id="UP001164472">
    <property type="component" value="Chromosome"/>
</dbReference>
<dbReference type="InterPro" id="IPR014729">
    <property type="entry name" value="Rossmann-like_a/b/a_fold"/>
</dbReference>
<evidence type="ECO:0000313" key="1">
    <source>
        <dbReference type="EMBL" id="UZW74852.1"/>
    </source>
</evidence>
<gene>
    <name evidence="1" type="ORF">NNL22_17810</name>
</gene>
<evidence type="ECO:0000313" key="2">
    <source>
        <dbReference type="Proteomes" id="UP001164472"/>
    </source>
</evidence>
<dbReference type="Gene3D" id="1.10.10.1710">
    <property type="entry name" value="Deoxyribodipyrimidine photolyase-related"/>
    <property type="match status" value="1"/>
</dbReference>
<dbReference type="InterPro" id="IPR007357">
    <property type="entry name" value="PhrB-like"/>
</dbReference>
<dbReference type="PANTHER" id="PTHR38657:SF1">
    <property type="entry name" value="SLR1343 PROTEIN"/>
    <property type="match status" value="1"/>
</dbReference>
<dbReference type="AlphaFoldDB" id="A0A9E8HIK0"/>
<dbReference type="Gene3D" id="1.10.579.10">
    <property type="entry name" value="DNA Cyclobutane Dipyrimidine Photolyase, subunit A, domain 3"/>
    <property type="match status" value="1"/>
</dbReference>
<dbReference type="RefSeq" id="WP_251810279.1">
    <property type="nucleotide sequence ID" value="NZ_CP101527.1"/>
</dbReference>
<dbReference type="Gene3D" id="3.40.50.620">
    <property type="entry name" value="HUPs"/>
    <property type="match status" value="1"/>
</dbReference>
<dbReference type="InterPro" id="IPR036134">
    <property type="entry name" value="Crypto/Photolyase_FAD-like_sf"/>
</dbReference>
<dbReference type="Pfam" id="PF04244">
    <property type="entry name" value="DPRP"/>
    <property type="match status" value="1"/>
</dbReference>
<accession>A0A9E8HIK0</accession>
<organism evidence="1 2">
    <name type="scientific">Alkalimarinus sediminis</name>
    <dbReference type="NCBI Taxonomy" id="1632866"/>
    <lineage>
        <taxon>Bacteria</taxon>
        <taxon>Pseudomonadati</taxon>
        <taxon>Pseudomonadota</taxon>
        <taxon>Gammaproteobacteria</taxon>
        <taxon>Alteromonadales</taxon>
        <taxon>Alteromonadaceae</taxon>
        <taxon>Alkalimarinus</taxon>
    </lineage>
</organism>
<dbReference type="InterPro" id="IPR052551">
    <property type="entry name" value="UV-DNA_repair_photolyase"/>
</dbReference>
<protein>
    <submittedName>
        <fullName evidence="1">Cryptochrome/photolyase family protein</fullName>
    </submittedName>
</protein>
<name>A0A9E8HIK0_9ALTE</name>
<dbReference type="KEGG" id="asem:NNL22_17810"/>
<dbReference type="PANTHER" id="PTHR38657">
    <property type="entry name" value="SLR1343 PROTEIN"/>
    <property type="match status" value="1"/>
</dbReference>
<dbReference type="SUPFAM" id="SSF48173">
    <property type="entry name" value="Cryptochrome/photolyase FAD-binding domain"/>
    <property type="match status" value="1"/>
</dbReference>
<reference evidence="1" key="1">
    <citation type="submission" date="2022-07" db="EMBL/GenBank/DDBJ databases">
        <title>Alkalimarinus sp. nov., isolated from gut of a Alitta virens.</title>
        <authorList>
            <person name="Yang A.I."/>
            <person name="Shin N.-R."/>
        </authorList>
    </citation>
    <scope>NUCLEOTIDE SEQUENCE</scope>
    <source>
        <strain evidence="1">FA028</strain>
    </source>
</reference>
<dbReference type="EMBL" id="CP101527">
    <property type="protein sequence ID" value="UZW74852.1"/>
    <property type="molecule type" value="Genomic_DNA"/>
</dbReference>
<keyword evidence="2" id="KW-1185">Reference proteome</keyword>